<reference evidence="2" key="1">
    <citation type="submission" date="2021-01" db="EMBL/GenBank/DDBJ databases">
        <authorList>
            <person name="Corre E."/>
            <person name="Pelletier E."/>
            <person name="Niang G."/>
            <person name="Scheremetjew M."/>
            <person name="Finn R."/>
            <person name="Kale V."/>
            <person name="Holt S."/>
            <person name="Cochrane G."/>
            <person name="Meng A."/>
            <person name="Brown T."/>
            <person name="Cohen L."/>
        </authorList>
    </citation>
    <scope>NUCLEOTIDE SEQUENCE</scope>
    <source>
        <strain evidence="2">CCMP1381</strain>
    </source>
</reference>
<evidence type="ECO:0000313" key="2">
    <source>
        <dbReference type="EMBL" id="CAD9491654.1"/>
    </source>
</evidence>
<protein>
    <submittedName>
        <fullName evidence="2">Uncharacterized protein</fullName>
    </submittedName>
</protein>
<proteinExistence type="predicted"/>
<dbReference type="EMBL" id="HBGS01061369">
    <property type="protein sequence ID" value="CAD9491654.1"/>
    <property type="molecule type" value="Transcribed_RNA"/>
</dbReference>
<gene>
    <name evidence="2" type="ORF">DSPE1174_LOCUS32016</name>
</gene>
<feature type="signal peptide" evidence="1">
    <location>
        <begin position="1"/>
        <end position="16"/>
    </location>
</feature>
<dbReference type="AlphaFoldDB" id="A0A7S2MMC4"/>
<organism evidence="2">
    <name type="scientific">Octactis speculum</name>
    <dbReference type="NCBI Taxonomy" id="3111310"/>
    <lineage>
        <taxon>Eukaryota</taxon>
        <taxon>Sar</taxon>
        <taxon>Stramenopiles</taxon>
        <taxon>Ochrophyta</taxon>
        <taxon>Dictyochophyceae</taxon>
        <taxon>Dictyochales</taxon>
        <taxon>Dictyochaceae</taxon>
        <taxon>Octactis</taxon>
    </lineage>
</organism>
<sequence length="245" mass="25635">MLALLVTCSLFAGGWGYIHPLRDKSGVARVVRSALNDRFASPSVSQPSILDVARPLMNAAVHFERAGSIVVSLSADDSKNFKGGSQLINVARDLEDAGALSRMRPGIFMEEPQLKLRASSEALVEAAVGLCCPPFADAGMQMMLCGEELGRDGSSLQVSGTALKEAGVAICEGCAILRDMQASGLSTGKVGDNEKKSGWMSGFGADLVKVEGGWTDAIASLELAGGELKNAGEVLKSCRVAKKKM</sequence>
<feature type="chain" id="PRO_5030688954" evidence="1">
    <location>
        <begin position="17"/>
        <end position="245"/>
    </location>
</feature>
<evidence type="ECO:0000256" key="1">
    <source>
        <dbReference type="SAM" id="SignalP"/>
    </source>
</evidence>
<accession>A0A7S2MMC4</accession>
<keyword evidence="1" id="KW-0732">Signal</keyword>
<name>A0A7S2MMC4_9STRA</name>